<feature type="compositionally biased region" description="Low complexity" evidence="1">
    <location>
        <begin position="297"/>
        <end position="308"/>
    </location>
</feature>
<dbReference type="GO" id="GO:0031573">
    <property type="term" value="P:mitotic intra-S DNA damage checkpoint signaling"/>
    <property type="evidence" value="ECO:0007669"/>
    <property type="project" value="TreeGrafter"/>
</dbReference>
<name>A0A8K0UTS7_9AGAR</name>
<feature type="region of interest" description="Disordered" evidence="1">
    <location>
        <begin position="441"/>
        <end position="493"/>
    </location>
</feature>
<dbReference type="SUPFAM" id="SSF55979">
    <property type="entry name" value="DNA clamp"/>
    <property type="match status" value="1"/>
</dbReference>
<dbReference type="AlphaFoldDB" id="A0A8K0UTS7"/>
<protein>
    <submittedName>
        <fullName evidence="2">Rad9-domain-containing protein</fullName>
    </submittedName>
</protein>
<dbReference type="PANTHER" id="PTHR15237">
    <property type="entry name" value="DNA REPAIR PROTEIN RAD9"/>
    <property type="match status" value="1"/>
</dbReference>
<evidence type="ECO:0000313" key="3">
    <source>
        <dbReference type="Proteomes" id="UP000813824"/>
    </source>
</evidence>
<feature type="region of interest" description="Disordered" evidence="1">
    <location>
        <begin position="295"/>
        <end position="413"/>
    </location>
</feature>
<comment type="caution">
    <text evidence="2">The sequence shown here is derived from an EMBL/GenBank/DDBJ whole genome shotgun (WGS) entry which is preliminary data.</text>
</comment>
<dbReference type="GO" id="GO:0071479">
    <property type="term" value="P:cellular response to ionizing radiation"/>
    <property type="evidence" value="ECO:0007669"/>
    <property type="project" value="TreeGrafter"/>
</dbReference>
<accession>A0A8K0UTS7</accession>
<feature type="compositionally biased region" description="Polar residues" evidence="1">
    <location>
        <begin position="473"/>
        <end position="484"/>
    </location>
</feature>
<keyword evidence="3" id="KW-1185">Reference proteome</keyword>
<dbReference type="OrthoDB" id="60092at2759"/>
<proteinExistence type="predicted"/>
<dbReference type="EMBL" id="JAEVFJ010000006">
    <property type="protein sequence ID" value="KAH8103973.1"/>
    <property type="molecule type" value="Genomic_DNA"/>
</dbReference>
<organism evidence="2 3">
    <name type="scientific">Cristinia sonorae</name>
    <dbReference type="NCBI Taxonomy" id="1940300"/>
    <lineage>
        <taxon>Eukaryota</taxon>
        <taxon>Fungi</taxon>
        <taxon>Dikarya</taxon>
        <taxon>Basidiomycota</taxon>
        <taxon>Agaricomycotina</taxon>
        <taxon>Agaricomycetes</taxon>
        <taxon>Agaricomycetidae</taxon>
        <taxon>Agaricales</taxon>
        <taxon>Pleurotineae</taxon>
        <taxon>Stephanosporaceae</taxon>
        <taxon>Cristinia</taxon>
    </lineage>
</organism>
<reference evidence="2" key="1">
    <citation type="journal article" date="2021" name="New Phytol.">
        <title>Evolutionary innovations through gain and loss of genes in the ectomycorrhizal Boletales.</title>
        <authorList>
            <person name="Wu G."/>
            <person name="Miyauchi S."/>
            <person name="Morin E."/>
            <person name="Kuo A."/>
            <person name="Drula E."/>
            <person name="Varga T."/>
            <person name="Kohler A."/>
            <person name="Feng B."/>
            <person name="Cao Y."/>
            <person name="Lipzen A."/>
            <person name="Daum C."/>
            <person name="Hundley H."/>
            <person name="Pangilinan J."/>
            <person name="Johnson J."/>
            <person name="Barry K."/>
            <person name="LaButti K."/>
            <person name="Ng V."/>
            <person name="Ahrendt S."/>
            <person name="Min B."/>
            <person name="Choi I.G."/>
            <person name="Park H."/>
            <person name="Plett J.M."/>
            <person name="Magnuson J."/>
            <person name="Spatafora J.W."/>
            <person name="Nagy L.G."/>
            <person name="Henrissat B."/>
            <person name="Grigoriev I.V."/>
            <person name="Yang Z.L."/>
            <person name="Xu J."/>
            <person name="Martin F.M."/>
        </authorList>
    </citation>
    <scope>NUCLEOTIDE SEQUENCE</scope>
    <source>
        <strain evidence="2">KKN 215</strain>
    </source>
</reference>
<dbReference type="GO" id="GO:0006281">
    <property type="term" value="P:DNA repair"/>
    <property type="evidence" value="ECO:0007669"/>
    <property type="project" value="TreeGrafter"/>
</dbReference>
<evidence type="ECO:0000313" key="2">
    <source>
        <dbReference type="EMBL" id="KAH8103973.1"/>
    </source>
</evidence>
<dbReference type="Pfam" id="PF04139">
    <property type="entry name" value="Rad9"/>
    <property type="match status" value="1"/>
</dbReference>
<dbReference type="InterPro" id="IPR046938">
    <property type="entry name" value="DNA_clamp_sf"/>
</dbReference>
<dbReference type="InterPro" id="IPR007268">
    <property type="entry name" value="Rad9/Ddc1"/>
</dbReference>
<evidence type="ECO:0000256" key="1">
    <source>
        <dbReference type="SAM" id="MobiDB-lite"/>
    </source>
</evidence>
<dbReference type="PANTHER" id="PTHR15237:SF0">
    <property type="entry name" value="CELL CYCLE CHECKPOINT CONTROL PROTEIN"/>
    <property type="match status" value="1"/>
</dbReference>
<dbReference type="Gene3D" id="3.70.10.10">
    <property type="match status" value="1"/>
</dbReference>
<sequence length="493" mass="54144">MQATLDAVSLKHVTKALTCLSKYGDELIFQATPERLLFHTRNSSSTAYCRIVYHKQFFTTFRVGNSQDWAGEEVSVDGQLATRALLTILKHRTVEKSVHKCEISIVNGEPGGSADEDHDSLESKLILRLHCKHGVIKTHKLLLSETSRQMAPNVPDSPVLSRLCIGPKAIKDIIEHFPVSKFTKVDLQLIWSFGDDEVQVRSQESSTDPRGSSQLSTELTVGAEEFDTYSIYTSPIVIAFHLKEFNAAIAFAESCNLTLDLRFTDPADPLFIEAEGADLYDTLFIISMSQVTGVTASNNNTSHSRSTRQPTRKRPLEDSRTETASSSGRNTPLLGSGKKRPQKAIVPVEPSKMARATSSIRDSPAGSMPPPPVPASATRQILPSQRYPPHSQGAARQPTPQEEPLFLPSSQLSQADQELIRESGLGIEDMNMDEFNAMMDDDGEEVFDGGAVVGDVGGDRERETSMDIEDTQMAPTQGGSNSSDWGFRPLFDD</sequence>
<dbReference type="GO" id="GO:0000076">
    <property type="term" value="P:DNA replication checkpoint signaling"/>
    <property type="evidence" value="ECO:0007669"/>
    <property type="project" value="TreeGrafter"/>
</dbReference>
<dbReference type="Proteomes" id="UP000813824">
    <property type="component" value="Unassembled WGS sequence"/>
</dbReference>
<dbReference type="GO" id="GO:0030896">
    <property type="term" value="C:checkpoint clamp complex"/>
    <property type="evidence" value="ECO:0007669"/>
    <property type="project" value="InterPro"/>
</dbReference>
<gene>
    <name evidence="2" type="ORF">BXZ70DRAFT_675993</name>
</gene>